<feature type="domain" description="EfeO-type cupredoxin-like" evidence="2">
    <location>
        <begin position="19"/>
        <end position="109"/>
    </location>
</feature>
<dbReference type="AlphaFoldDB" id="A0A5P0YZY9"/>
<reference evidence="3" key="3">
    <citation type="journal article" name="Syst. Appl. Microbiol.">
        <title>Streptomyces alkaliterrae sp. nov., isolated from an alkaline soil, and emended descriptions of Streptomyces alkaliphilus, Streptomyces calidiresistens and Streptomyces durbertensis.</title>
        <authorList>
            <person name="Swiecimska M."/>
            <person name="Golinska P."/>
            <person name="Nouioui I."/>
            <person name="Wypij M."/>
            <person name="Rai M."/>
            <person name="Sangal V."/>
            <person name="Goodfellow M."/>
        </authorList>
    </citation>
    <scope>NUCLEOTIDE SEQUENCE</scope>
    <source>
        <strain evidence="3">OF8</strain>
    </source>
</reference>
<proteinExistence type="predicted"/>
<dbReference type="InterPro" id="IPR052721">
    <property type="entry name" value="ET_Amicyanin"/>
</dbReference>
<feature type="region of interest" description="Disordered" evidence="1">
    <location>
        <begin position="1"/>
        <end position="26"/>
    </location>
</feature>
<dbReference type="OrthoDB" id="574459at2"/>
<evidence type="ECO:0000256" key="1">
    <source>
        <dbReference type="SAM" id="MobiDB-lite"/>
    </source>
</evidence>
<accession>A0A5P0YZY9</accession>
<dbReference type="SUPFAM" id="SSF49503">
    <property type="entry name" value="Cupredoxins"/>
    <property type="match status" value="1"/>
</dbReference>
<dbReference type="InterPro" id="IPR008972">
    <property type="entry name" value="Cupredoxin"/>
</dbReference>
<sequence length="110" mass="11462">MLLAGCGNGGDTRPTPYGSPTATAEDGAVTITIENFTYEPADLEVAPGQEITVVNKDNVGHTVTATGDEEFDTGNIAAGRSGTFTAPSEAGSYRYTCSFHPDMRGTLTVR</sequence>
<comment type="caution">
    <text evidence="4">The sequence shown here is derived from an EMBL/GenBank/DDBJ whole genome shotgun (WGS) entry which is preliminary data.</text>
</comment>
<dbReference type="Gene3D" id="2.60.40.420">
    <property type="entry name" value="Cupredoxins - blue copper proteins"/>
    <property type="match status" value="1"/>
</dbReference>
<reference evidence="6" key="2">
    <citation type="submission" date="2020-05" db="EMBL/GenBank/DDBJ databases">
        <title>Classification of alakaliphilic streptomycetes isolated from an alkaline soil next to Lonar Crater, India and a proposal for the recognition of Streptomyces alkaliterrae sp. nov.</title>
        <authorList>
            <person name="Golinska P."/>
        </authorList>
    </citation>
    <scope>NUCLEOTIDE SEQUENCE [LARGE SCALE GENOMIC DNA]</scope>
    <source>
        <strain evidence="6">OF8</strain>
    </source>
</reference>
<feature type="compositionally biased region" description="Gly residues" evidence="1">
    <location>
        <begin position="1"/>
        <end position="10"/>
    </location>
</feature>
<gene>
    <name evidence="4" type="ORF">FNX44_021965</name>
    <name evidence="3" type="ORF">H3147_15405</name>
</gene>
<reference evidence="4 5" key="1">
    <citation type="submission" date="2019-10" db="EMBL/GenBank/DDBJ databases">
        <title>Streptomyces sp. nov., a novel actinobacterium isolated from alkaline environment.</title>
        <authorList>
            <person name="Golinska P."/>
        </authorList>
    </citation>
    <scope>NUCLEOTIDE SEQUENCE [LARGE SCALE GENOMIC DNA]</scope>
    <source>
        <strain evidence="4 5">OF1</strain>
    </source>
</reference>
<dbReference type="EMBL" id="VJYK02000298">
    <property type="protein sequence ID" value="MQS04489.1"/>
    <property type="molecule type" value="Genomic_DNA"/>
</dbReference>
<protein>
    <submittedName>
        <fullName evidence="3">Cupredoxin domain-containing protein</fullName>
    </submittedName>
</protein>
<evidence type="ECO:0000313" key="4">
    <source>
        <dbReference type="EMBL" id="MQS04489.1"/>
    </source>
</evidence>
<evidence type="ECO:0000313" key="5">
    <source>
        <dbReference type="Proteomes" id="UP000320857"/>
    </source>
</evidence>
<evidence type="ECO:0000313" key="6">
    <source>
        <dbReference type="Proteomes" id="UP000517765"/>
    </source>
</evidence>
<dbReference type="PANTHER" id="PTHR36507:SF1">
    <property type="entry name" value="BLL1555 PROTEIN"/>
    <property type="match status" value="1"/>
</dbReference>
<evidence type="ECO:0000313" key="3">
    <source>
        <dbReference type="EMBL" id="MBB1260208.1"/>
    </source>
</evidence>
<dbReference type="Proteomes" id="UP000517765">
    <property type="component" value="Unassembled WGS sequence"/>
</dbReference>
<dbReference type="PANTHER" id="PTHR36507">
    <property type="entry name" value="BLL1555 PROTEIN"/>
    <property type="match status" value="1"/>
</dbReference>
<organism evidence="4 5">
    <name type="scientific">Streptomyces alkaliterrae</name>
    <dbReference type="NCBI Taxonomy" id="2213162"/>
    <lineage>
        <taxon>Bacteria</taxon>
        <taxon>Bacillati</taxon>
        <taxon>Actinomycetota</taxon>
        <taxon>Actinomycetes</taxon>
        <taxon>Kitasatosporales</taxon>
        <taxon>Streptomycetaceae</taxon>
        <taxon>Streptomyces</taxon>
    </lineage>
</organism>
<dbReference type="InterPro" id="IPR028096">
    <property type="entry name" value="EfeO_Cupredoxin"/>
</dbReference>
<name>A0A5P0YZY9_9ACTN</name>
<dbReference type="Proteomes" id="UP000320857">
    <property type="component" value="Unassembled WGS sequence"/>
</dbReference>
<keyword evidence="5" id="KW-1185">Reference proteome</keyword>
<dbReference type="EMBL" id="JABJXA010000085">
    <property type="protein sequence ID" value="MBB1260208.1"/>
    <property type="molecule type" value="Genomic_DNA"/>
</dbReference>
<evidence type="ECO:0000259" key="2">
    <source>
        <dbReference type="Pfam" id="PF13473"/>
    </source>
</evidence>
<dbReference type="Pfam" id="PF13473">
    <property type="entry name" value="Cupredoxin_1"/>
    <property type="match status" value="1"/>
</dbReference>